<keyword evidence="2" id="KW-1185">Reference proteome</keyword>
<comment type="caution">
    <text evidence="1">The sequence shown here is derived from an EMBL/GenBank/DDBJ whole genome shotgun (WGS) entry which is preliminary data.</text>
</comment>
<dbReference type="EMBL" id="RIBY02002145">
    <property type="protein sequence ID" value="KAH9824519.1"/>
    <property type="molecule type" value="Genomic_DNA"/>
</dbReference>
<proteinExistence type="predicted"/>
<organism evidence="1 2">
    <name type="scientific">Teratosphaeria destructans</name>
    <dbReference type="NCBI Taxonomy" id="418781"/>
    <lineage>
        <taxon>Eukaryota</taxon>
        <taxon>Fungi</taxon>
        <taxon>Dikarya</taxon>
        <taxon>Ascomycota</taxon>
        <taxon>Pezizomycotina</taxon>
        <taxon>Dothideomycetes</taxon>
        <taxon>Dothideomycetidae</taxon>
        <taxon>Mycosphaerellales</taxon>
        <taxon>Teratosphaeriaceae</taxon>
        <taxon>Teratosphaeria</taxon>
    </lineage>
</organism>
<accession>A0A9W7W059</accession>
<dbReference type="AlphaFoldDB" id="A0A9W7W059"/>
<protein>
    <submittedName>
        <fullName evidence="1">Uncharacterized protein</fullName>
    </submittedName>
</protein>
<evidence type="ECO:0000313" key="2">
    <source>
        <dbReference type="Proteomes" id="UP001138500"/>
    </source>
</evidence>
<reference evidence="1 2" key="1">
    <citation type="journal article" date="2018" name="IMA Fungus">
        <title>IMA Genome-F 10: Nine draft genome sequences of Claviceps purpurea s.lat., including C. arundinis, C. humidiphila, and C. cf. spartinae, pseudomolecules for the pitch canker pathogen Fusarium circinatum, draft genome of Davidsoniella eucalypti, Grosmannia galeiformis, Quambalaria eucalypti, and Teratosphaeria destructans.</title>
        <authorList>
            <person name="Wingfield B.D."/>
            <person name="Liu M."/>
            <person name="Nguyen H.D."/>
            <person name="Lane F.A."/>
            <person name="Morgan S.W."/>
            <person name="De Vos L."/>
            <person name="Wilken P.M."/>
            <person name="Duong T.A."/>
            <person name="Aylward J."/>
            <person name="Coetzee M.P."/>
            <person name="Dadej K."/>
            <person name="De Beer Z.W."/>
            <person name="Findlay W."/>
            <person name="Havenga M."/>
            <person name="Kolarik M."/>
            <person name="Menzies J.G."/>
            <person name="Naidoo K."/>
            <person name="Pochopski O."/>
            <person name="Shoukouhi P."/>
            <person name="Santana Q.C."/>
            <person name="Seifert K.A."/>
            <person name="Soal N."/>
            <person name="Steenkamp E.T."/>
            <person name="Tatham C.T."/>
            <person name="van der Nest M.A."/>
            <person name="Wingfield M.J."/>
        </authorList>
    </citation>
    <scope>NUCLEOTIDE SEQUENCE [LARGE SCALE GENOMIC DNA]</scope>
    <source>
        <strain evidence="1">CMW44962</strain>
    </source>
</reference>
<reference evidence="1 2" key="2">
    <citation type="journal article" date="2021" name="Curr. Genet.">
        <title>Genetic response to nitrogen starvation in the aggressive Eucalyptus foliar pathogen Teratosphaeria destructans.</title>
        <authorList>
            <person name="Havenga M."/>
            <person name="Wingfield B.D."/>
            <person name="Wingfield M.J."/>
            <person name="Dreyer L.L."/>
            <person name="Roets F."/>
            <person name="Aylward J."/>
        </authorList>
    </citation>
    <scope>NUCLEOTIDE SEQUENCE [LARGE SCALE GENOMIC DNA]</scope>
    <source>
        <strain evidence="1">CMW44962</strain>
    </source>
</reference>
<sequence>MTSSKDHEEDVEDWTRVIGDFLTRVPVSCQVPFGARTENEKRYVKMLRDDVRLATVWAKHSQRHEREDMVELEDVGVLEDGRHGRRR</sequence>
<gene>
    <name evidence="1" type="ORF">Tdes44962_MAKER04339</name>
</gene>
<evidence type="ECO:0000313" key="1">
    <source>
        <dbReference type="EMBL" id="KAH9824519.1"/>
    </source>
</evidence>
<dbReference type="Proteomes" id="UP001138500">
    <property type="component" value="Unassembled WGS sequence"/>
</dbReference>
<name>A0A9W7W059_9PEZI</name>